<name>A0A3N2BZM6_9MICO</name>
<evidence type="ECO:0000313" key="3">
    <source>
        <dbReference type="Proteomes" id="UP000266915"/>
    </source>
</evidence>
<dbReference type="EMBL" id="RKHL01000001">
    <property type="protein sequence ID" value="ROR80699.1"/>
    <property type="molecule type" value="Genomic_DNA"/>
</dbReference>
<reference evidence="2 3" key="1">
    <citation type="submission" date="2018-11" db="EMBL/GenBank/DDBJ databases">
        <title>Sequencing the genomes of 1000 actinobacteria strains.</title>
        <authorList>
            <person name="Klenk H.-P."/>
        </authorList>
    </citation>
    <scope>NUCLEOTIDE SEQUENCE [LARGE SCALE GENOMIC DNA]</scope>
    <source>
        <strain evidence="2 3">DSM 14012</strain>
    </source>
</reference>
<dbReference type="RefSeq" id="WP_079705064.1">
    <property type="nucleotide sequence ID" value="NZ_FXAP01000003.1"/>
</dbReference>
<organism evidence="2 3">
    <name type="scientific">Plantibacter flavus</name>
    <dbReference type="NCBI Taxonomy" id="150123"/>
    <lineage>
        <taxon>Bacteria</taxon>
        <taxon>Bacillati</taxon>
        <taxon>Actinomycetota</taxon>
        <taxon>Actinomycetes</taxon>
        <taxon>Micrococcales</taxon>
        <taxon>Microbacteriaceae</taxon>
        <taxon>Plantibacter</taxon>
    </lineage>
</organism>
<dbReference type="Gene3D" id="1.10.10.10">
    <property type="entry name" value="Winged helix-like DNA-binding domain superfamily/Winged helix DNA-binding domain"/>
    <property type="match status" value="1"/>
</dbReference>
<proteinExistence type="predicted"/>
<sequence>MGKVKPLGLLAVAALGYLAERPMHPYEMYQLALHRQEDRVVKVSPGSLYRAVYGLEADGLVLASGTDREGARPERTTFEITDLGRHLLGERLRELLSTPTNEYPELGLALSEAHELGAEEVRMLLETRILRQQAELADLDRRMTWALERGIPRVYWINVPYSAAMLRAEIAHLESLLAEIADGALAWHVPGTRAPLHEQAATPPVSAQPTPST</sequence>
<dbReference type="InterPro" id="IPR036388">
    <property type="entry name" value="WH-like_DNA-bd_sf"/>
</dbReference>
<dbReference type="PANTHER" id="PTHR43252:SF7">
    <property type="entry name" value="TRANSCRIPTIONAL REGULATOR YQJI"/>
    <property type="match status" value="1"/>
</dbReference>
<dbReference type="PANTHER" id="PTHR43252">
    <property type="entry name" value="TRANSCRIPTIONAL REGULATOR YQJI"/>
    <property type="match status" value="1"/>
</dbReference>
<comment type="caution">
    <text evidence="2">The sequence shown here is derived from an EMBL/GenBank/DDBJ whole genome shotgun (WGS) entry which is preliminary data.</text>
</comment>
<protein>
    <submittedName>
        <fullName evidence="2">PadR family transcriptional regulator</fullName>
    </submittedName>
</protein>
<dbReference type="SUPFAM" id="SSF46785">
    <property type="entry name" value="Winged helix' DNA-binding domain"/>
    <property type="match status" value="1"/>
</dbReference>
<feature type="domain" description="Transcription regulator PadR N-terminal" evidence="1">
    <location>
        <begin position="15"/>
        <end position="88"/>
    </location>
</feature>
<gene>
    <name evidence="2" type="ORF">EDD42_0742</name>
</gene>
<keyword evidence="3" id="KW-1185">Reference proteome</keyword>
<dbReference type="InterPro" id="IPR005149">
    <property type="entry name" value="Tscrpt_reg_PadR_N"/>
</dbReference>
<dbReference type="AlphaFoldDB" id="A0A3N2BZM6"/>
<dbReference type="InterPro" id="IPR036390">
    <property type="entry name" value="WH_DNA-bd_sf"/>
</dbReference>
<dbReference type="Proteomes" id="UP000266915">
    <property type="component" value="Unassembled WGS sequence"/>
</dbReference>
<accession>A0A3N2BZM6</accession>
<dbReference type="Pfam" id="PF03551">
    <property type="entry name" value="PadR"/>
    <property type="match status" value="1"/>
</dbReference>
<evidence type="ECO:0000259" key="1">
    <source>
        <dbReference type="Pfam" id="PF03551"/>
    </source>
</evidence>
<evidence type="ECO:0000313" key="2">
    <source>
        <dbReference type="EMBL" id="ROR80699.1"/>
    </source>
</evidence>